<gene>
    <name evidence="4" type="ORF">YYE_04296</name>
</gene>
<keyword evidence="2" id="KW-1133">Transmembrane helix</keyword>
<feature type="transmembrane region" description="Helical" evidence="2">
    <location>
        <begin position="416"/>
        <end position="440"/>
    </location>
</feature>
<keyword evidence="2" id="KW-0812">Transmembrane</keyword>
<dbReference type="InterPro" id="IPR003734">
    <property type="entry name" value="DUF155"/>
</dbReference>
<dbReference type="Pfam" id="PF02582">
    <property type="entry name" value="DUF155"/>
    <property type="match status" value="1"/>
</dbReference>
<accession>A0A081IAZ2</accession>
<sequence>MDVNKMSVINKGSSENLQRMLYLRSYMENCFEKLQRWKKVKLTKALFKEKIDHILQNKLLKNVFLHIYGNQLKKDDEENENQKLVTNKKIYPSSKNENTLSSKYFQKENRRFKHNLVNILDKNNLIDIKLELTSEIENEFDVTKNKKDGEPTGVVIACCLGTDFHFSRFIKDLKAHNISNDFIKIKKVYSEVIFCSAFEQKKTFFLFRFGCIVLWDFTIKEKEILITSLRKYLSEAYAEDNIEMDSMFYIMNVPNNGDNYKHEKNIDRNSFKIKNDIIYIYTKNIFEKLSYSYALAQSVKLSYFENVVDDTIDKTKNIPECIARTGKIQLKKNDISKKIGELFVNRFYVNMNSDMLDTPEIFWDHEDFTETYEHFRKYLDISKRVEILNHRLDIIKDLYDMLQNELTIQHGYKLEWIVIYLICVEVIIDIVWTIIIKGVLKWR</sequence>
<dbReference type="Proteomes" id="UP000030681">
    <property type="component" value="Unassembled WGS sequence"/>
</dbReference>
<evidence type="ECO:0000313" key="5">
    <source>
        <dbReference type="Proteomes" id="UP000030681"/>
    </source>
</evidence>
<dbReference type="PANTHER" id="PTHR16255:SF1">
    <property type="entry name" value="REQUIRED FOR MEIOTIC NUCLEAR DIVISION PROTEIN 1 HOMOLOG"/>
    <property type="match status" value="1"/>
</dbReference>
<name>A0A081IAZ2_PLAVN</name>
<dbReference type="GO" id="GO:0005739">
    <property type="term" value="C:mitochondrion"/>
    <property type="evidence" value="ECO:0007669"/>
    <property type="project" value="UniProtKB-ARBA"/>
</dbReference>
<evidence type="ECO:0000256" key="1">
    <source>
        <dbReference type="ARBA" id="ARBA00008306"/>
    </source>
</evidence>
<dbReference type="AlphaFoldDB" id="A0A081IAZ2"/>
<dbReference type="InterPro" id="IPR051624">
    <property type="entry name" value="RMD1/Sad1-interacting"/>
</dbReference>
<protein>
    <recommendedName>
        <fullName evidence="3">DUF155 domain-containing protein</fullName>
    </recommendedName>
</protein>
<dbReference type="EMBL" id="KL446954">
    <property type="protein sequence ID" value="KEG00850.1"/>
    <property type="molecule type" value="Genomic_DNA"/>
</dbReference>
<evidence type="ECO:0000259" key="3">
    <source>
        <dbReference type="Pfam" id="PF02582"/>
    </source>
</evidence>
<reference evidence="4 5" key="1">
    <citation type="submission" date="2013-02" db="EMBL/GenBank/DDBJ databases">
        <title>The Genome Sequence of Plasmodium vinckei vinckei.</title>
        <authorList>
            <consortium name="The Broad Institute Genome Sequencing Platform"/>
            <consortium name="The Broad Institute Genome Sequencing Center for Infectious Disease"/>
            <person name="Neafsey D."/>
            <person name="Cheeseman I."/>
            <person name="Volkman S."/>
            <person name="Adams J."/>
            <person name="Walker B."/>
            <person name="Young S.K."/>
            <person name="Zeng Q."/>
            <person name="Gargeya S."/>
            <person name="Fitzgerald M."/>
            <person name="Haas B."/>
            <person name="Abouelleil A."/>
            <person name="Alvarado L."/>
            <person name="Arachchi H.M."/>
            <person name="Berlin A.M."/>
            <person name="Chapman S.B."/>
            <person name="Dewar J."/>
            <person name="Goldberg J."/>
            <person name="Griggs A."/>
            <person name="Gujja S."/>
            <person name="Hansen M."/>
            <person name="Howarth C."/>
            <person name="Imamovic A."/>
            <person name="Larimer J."/>
            <person name="McCowan C."/>
            <person name="Murphy C."/>
            <person name="Neiman D."/>
            <person name="Pearson M."/>
            <person name="Priest M."/>
            <person name="Roberts A."/>
            <person name="Saif S."/>
            <person name="Shea T."/>
            <person name="Sisk P."/>
            <person name="Sykes S."/>
            <person name="Wortman J."/>
            <person name="Nusbaum C."/>
            <person name="Birren B."/>
        </authorList>
    </citation>
    <scope>NUCLEOTIDE SEQUENCE [LARGE SCALE GENOMIC DNA]</scope>
    <source>
        <strain evidence="5">vinckei</strain>
    </source>
</reference>
<comment type="similarity">
    <text evidence="1">Belongs to the RMD1/sif2 family.</text>
</comment>
<evidence type="ECO:0000256" key="2">
    <source>
        <dbReference type="SAM" id="Phobius"/>
    </source>
</evidence>
<evidence type="ECO:0000313" key="4">
    <source>
        <dbReference type="EMBL" id="KEG00850.1"/>
    </source>
</evidence>
<dbReference type="PANTHER" id="PTHR16255">
    <property type="entry name" value="REQUIRED FOR MEIOTIC NUCLEAR DIVISION PROTEIN 1 HOMOLOG"/>
    <property type="match status" value="1"/>
</dbReference>
<keyword evidence="2" id="KW-0472">Membrane</keyword>
<organism evidence="4 5">
    <name type="scientific">Plasmodium vinckei vinckei</name>
    <dbReference type="NCBI Taxonomy" id="54757"/>
    <lineage>
        <taxon>Eukaryota</taxon>
        <taxon>Sar</taxon>
        <taxon>Alveolata</taxon>
        <taxon>Apicomplexa</taxon>
        <taxon>Aconoidasida</taxon>
        <taxon>Haemosporida</taxon>
        <taxon>Plasmodiidae</taxon>
        <taxon>Plasmodium</taxon>
        <taxon>Plasmodium (Vinckeia)</taxon>
    </lineage>
</organism>
<feature type="domain" description="DUF155" evidence="3">
    <location>
        <begin position="205"/>
        <end position="389"/>
    </location>
</feature>
<proteinExistence type="inferred from homology"/>